<dbReference type="Gene3D" id="1.50.10.10">
    <property type="match status" value="1"/>
</dbReference>
<comment type="caution">
    <text evidence="5">The sequence shown here is derived from an EMBL/GenBank/DDBJ whole genome shotgun (WGS) entry which is preliminary data.</text>
</comment>
<accession>A0ABV5VZ53</accession>
<dbReference type="PANTHER" id="PTHR10412">
    <property type="entry name" value="MANNOSYL-OLIGOSACCHARIDE GLUCOSIDASE"/>
    <property type="match status" value="1"/>
</dbReference>
<evidence type="ECO:0000313" key="5">
    <source>
        <dbReference type="EMBL" id="MFB9753472.1"/>
    </source>
</evidence>
<evidence type="ECO:0000313" key="6">
    <source>
        <dbReference type="Proteomes" id="UP001589619"/>
    </source>
</evidence>
<protein>
    <submittedName>
        <fullName evidence="5">Amylo-alpha-1,6-glucosidase</fullName>
    </submittedName>
</protein>
<evidence type="ECO:0000256" key="2">
    <source>
        <dbReference type="ARBA" id="ARBA00022801"/>
    </source>
</evidence>
<dbReference type="Pfam" id="PF22422">
    <property type="entry name" value="MGH1-like_GH"/>
    <property type="match status" value="1"/>
</dbReference>
<organism evidence="5 6">
    <name type="scientific">Paenibacillus hodogayensis</name>
    <dbReference type="NCBI Taxonomy" id="279208"/>
    <lineage>
        <taxon>Bacteria</taxon>
        <taxon>Bacillati</taxon>
        <taxon>Bacillota</taxon>
        <taxon>Bacilli</taxon>
        <taxon>Bacillales</taxon>
        <taxon>Paenibacillaceae</taxon>
        <taxon>Paenibacillus</taxon>
    </lineage>
</organism>
<dbReference type="InterPro" id="IPR004888">
    <property type="entry name" value="Glycoside_hydrolase_63"/>
</dbReference>
<proteinExistence type="inferred from homology"/>
<dbReference type="InterPro" id="IPR012341">
    <property type="entry name" value="6hp_glycosidase-like_sf"/>
</dbReference>
<dbReference type="RefSeq" id="WP_344901312.1">
    <property type="nucleotide sequence ID" value="NZ_BAAAYO010000001.1"/>
</dbReference>
<evidence type="ECO:0000259" key="4">
    <source>
        <dbReference type="Pfam" id="PF22422"/>
    </source>
</evidence>
<dbReference type="EMBL" id="JBHMAG010000012">
    <property type="protein sequence ID" value="MFB9753472.1"/>
    <property type="molecule type" value="Genomic_DNA"/>
</dbReference>
<reference evidence="5 6" key="1">
    <citation type="submission" date="2024-09" db="EMBL/GenBank/DDBJ databases">
        <authorList>
            <person name="Sun Q."/>
            <person name="Mori K."/>
        </authorList>
    </citation>
    <scope>NUCLEOTIDE SEQUENCE [LARGE SCALE GENOMIC DNA]</scope>
    <source>
        <strain evidence="5 6">JCM 12520</strain>
    </source>
</reference>
<comment type="similarity">
    <text evidence="1">Belongs to the glycosyl hydrolase 63 family.</text>
</comment>
<evidence type="ECO:0000256" key="1">
    <source>
        <dbReference type="ARBA" id="ARBA00010833"/>
    </source>
</evidence>
<feature type="domain" description="Mannosylglycerate hydrolase MGH1-like glycoside hydrolase" evidence="4">
    <location>
        <begin position="220"/>
        <end position="523"/>
    </location>
</feature>
<dbReference type="InterPro" id="IPR054491">
    <property type="entry name" value="MGH1-like_GH"/>
</dbReference>
<sequence length="581" mass="64402">MKQNAVWPNRLGEGGLFAFSGMDGETNTLPGFTSTWGADPYSLLFHTKKRRVLHLNLPPVTETVVVTGDVCKLVTASGECDLVYASWHTLTGSVPVGTEPTLVWEDGVAAEPQSDGVSTTLDEDNGDYIALAVSGSRFGLSYGKTAEEAADRATAGAKADAGREIERRLLLYGELAQLPDDGHSRLLNKCVSVMKVNTLSPEGAFRYMWSTPDRVPHKDMWLWDTVFHSLAMNEVNADISWQCLRTMLETARPDGMIVHQISVSGKLSVITQPPILAWGVWENYVAEPDLAKLSFALPILERYLEWDLANRDANGNGLPEWAIEGNVNCRSGESGMDNSPRFDEAIELDAVDFSVFVAQDMKYVARIAAELGKRDKAAEWNARASGMAGKLIAELWDEEDGFFYDKRMDGRLTKVKAVSGFLPLLLEELPTGYADRLLALLRDPAHFGTACPVPSLAVSEPTWGTDMWRGPTWINLNYMIVQGLKRHGRTDEAAKLADATIAMVNRYYERYGVIFEYYDAKDELPPTECDRKGPPRKPYNIRNKVDAIRDYHWSAALTACLLLDKYGLRKSQRSACGTPTA</sequence>
<evidence type="ECO:0000256" key="3">
    <source>
        <dbReference type="ARBA" id="ARBA00023295"/>
    </source>
</evidence>
<dbReference type="SUPFAM" id="SSF48208">
    <property type="entry name" value="Six-hairpin glycosidases"/>
    <property type="match status" value="1"/>
</dbReference>
<keyword evidence="6" id="KW-1185">Reference proteome</keyword>
<dbReference type="PANTHER" id="PTHR10412:SF11">
    <property type="entry name" value="MANNOSYL-OLIGOSACCHARIDE GLUCOSIDASE"/>
    <property type="match status" value="1"/>
</dbReference>
<keyword evidence="3" id="KW-0326">Glycosidase</keyword>
<dbReference type="InterPro" id="IPR008928">
    <property type="entry name" value="6-hairpin_glycosidase_sf"/>
</dbReference>
<keyword evidence="2" id="KW-0378">Hydrolase</keyword>
<dbReference type="Proteomes" id="UP001589619">
    <property type="component" value="Unassembled WGS sequence"/>
</dbReference>
<gene>
    <name evidence="5" type="ORF">ACFFNY_18050</name>
</gene>
<name>A0ABV5VZ53_9BACL</name>